<keyword evidence="3" id="KW-1185">Reference proteome</keyword>
<protein>
    <submittedName>
        <fullName evidence="2">Uncharacterized protein</fullName>
    </submittedName>
</protein>
<evidence type="ECO:0000313" key="3">
    <source>
        <dbReference type="Proteomes" id="UP000596742"/>
    </source>
</evidence>
<accession>A0A8B6G8F5</accession>
<dbReference type="PANTHER" id="PTHR37916:SF2">
    <property type="entry name" value="CHITIN-BINDING TYPE-4 DOMAIN-CONTAINING PROTEIN"/>
    <property type="match status" value="1"/>
</dbReference>
<evidence type="ECO:0000256" key="1">
    <source>
        <dbReference type="SAM" id="SignalP"/>
    </source>
</evidence>
<comment type="caution">
    <text evidence="2">The sequence shown here is derived from an EMBL/GenBank/DDBJ whole genome shotgun (WGS) entry which is preliminary data.</text>
</comment>
<keyword evidence="1" id="KW-0732">Signal</keyword>
<feature type="signal peptide" evidence="1">
    <location>
        <begin position="1"/>
        <end position="19"/>
    </location>
</feature>
<dbReference type="AlphaFoldDB" id="A0A8B6G8F5"/>
<organism evidence="2 3">
    <name type="scientific">Mytilus galloprovincialis</name>
    <name type="common">Mediterranean mussel</name>
    <dbReference type="NCBI Taxonomy" id="29158"/>
    <lineage>
        <taxon>Eukaryota</taxon>
        <taxon>Metazoa</taxon>
        <taxon>Spiralia</taxon>
        <taxon>Lophotrochozoa</taxon>
        <taxon>Mollusca</taxon>
        <taxon>Bivalvia</taxon>
        <taxon>Autobranchia</taxon>
        <taxon>Pteriomorphia</taxon>
        <taxon>Mytilida</taxon>
        <taxon>Mytiloidea</taxon>
        <taxon>Mytilidae</taxon>
        <taxon>Mytilinae</taxon>
        <taxon>Mytilus</taxon>
    </lineage>
</organism>
<reference evidence="2" key="1">
    <citation type="submission" date="2018-11" db="EMBL/GenBank/DDBJ databases">
        <authorList>
            <person name="Alioto T."/>
            <person name="Alioto T."/>
        </authorList>
    </citation>
    <scope>NUCLEOTIDE SEQUENCE</scope>
</reference>
<dbReference type="Proteomes" id="UP000596742">
    <property type="component" value="Unassembled WGS sequence"/>
</dbReference>
<evidence type="ECO:0000313" key="2">
    <source>
        <dbReference type="EMBL" id="VDI60128.1"/>
    </source>
</evidence>
<name>A0A8B6G8F5_MYTGA</name>
<dbReference type="PANTHER" id="PTHR37916">
    <property type="entry name" value="CHITIN-BINDING TYPE-4 DOMAIN-CONTAINING PROTEIN"/>
    <property type="match status" value="1"/>
</dbReference>
<dbReference type="OrthoDB" id="10254111at2759"/>
<gene>
    <name evidence="2" type="ORF">MGAL_10B067984</name>
</gene>
<dbReference type="EMBL" id="UYJE01008003">
    <property type="protein sequence ID" value="VDI60128.1"/>
    <property type="molecule type" value="Genomic_DNA"/>
</dbReference>
<sequence length="521" mass="59381">MECRSVFLLLLIGVPQSWCHLCLIFPEQRGAMDITRSGSSTCFRHGAPCGGQAPETPGVTPYMGGQQMWIKIQQNYNHYEVGFPGYMDIAIAPLNSLDFQMLAFTPDYYVHAQDHQKNFTTIVVLPNIDCDHCVIRARYNPHKPGETIFYQCADIKIKKSDGLTQTPPMSLPPLSQSLDPEYRTVRKKMDVLRHRNRFGPKMDKQYVFGLSYNPFDKAIVNFMNISLTTGYPKYFDGVDLIIIESKLKNDVTKRKSVTRETEKIFGYICAAIGAINSRGNYVGLFHDEKLDDDLAFNFMEISLHGGNTEFYPIKSLKAPINAILPYSNGSFYTFSIAEGSDAGDYAFELGTLIFHPDHKDYDPWYQYTPIVKTQENLYINFQWAEYDPIRHLVYVLMGNENSPDRLQARLYTFSAFNTEALRCLTWAFLFNERQWHLIEVDPLTGKSESVFQIASFGYFARYYGGSIFNGISPEGILYHVFRLADTDADVIAAIDIAKKTVTFSEITNLRSVHNLALVNMP</sequence>
<feature type="chain" id="PRO_5033043734" evidence="1">
    <location>
        <begin position="20"/>
        <end position="521"/>
    </location>
</feature>
<proteinExistence type="predicted"/>